<protein>
    <submittedName>
        <fullName evidence="1">Uncharacterized protein</fullName>
    </submittedName>
</protein>
<reference evidence="1 2" key="1">
    <citation type="submission" date="2020-08" db="EMBL/GenBank/DDBJ databases">
        <title>Sequencing the genomes of 1000 actinobacteria strains.</title>
        <authorList>
            <person name="Klenk H.-P."/>
        </authorList>
    </citation>
    <scope>NUCLEOTIDE SEQUENCE [LARGE SCALE GENOMIC DNA]</scope>
    <source>
        <strain evidence="1 2">DSM 45886</strain>
    </source>
</reference>
<organism evidence="1 2">
    <name type="scientific">Micromonospora polyrhachis</name>
    <dbReference type="NCBI Taxonomy" id="1282883"/>
    <lineage>
        <taxon>Bacteria</taxon>
        <taxon>Bacillati</taxon>
        <taxon>Actinomycetota</taxon>
        <taxon>Actinomycetes</taxon>
        <taxon>Micromonosporales</taxon>
        <taxon>Micromonosporaceae</taxon>
        <taxon>Micromonospora</taxon>
    </lineage>
</organism>
<dbReference type="EMBL" id="JACHJW010000001">
    <property type="protein sequence ID" value="MBB4960695.1"/>
    <property type="molecule type" value="Genomic_DNA"/>
</dbReference>
<dbReference type="RefSeq" id="WP_184536432.1">
    <property type="nucleotide sequence ID" value="NZ_JACHJW010000001.1"/>
</dbReference>
<evidence type="ECO:0000313" key="2">
    <source>
        <dbReference type="Proteomes" id="UP000578819"/>
    </source>
</evidence>
<proteinExistence type="predicted"/>
<dbReference type="AlphaFoldDB" id="A0A7W7WR40"/>
<gene>
    <name evidence="1" type="ORF">FHR38_004428</name>
</gene>
<dbReference type="Proteomes" id="UP000578819">
    <property type="component" value="Unassembled WGS sequence"/>
</dbReference>
<sequence>MNRQRVIRRARYVEATIIAKLVATASHELPIAAWLVPDDQQRMIVLTDVARIWVEHALFFGEIEIALHATGAIAGTTVWFHRNGQVPAPAAYRQRLTVACREHADRFISLGAALAAHPPDTPCQQLAFVAVTDDQTDNETTERLLAHHHTRLDTHDSSAYALACNDSDRDLLSRYGYQPGQQIHLPGGHIAVPMWRPAPPQA</sequence>
<comment type="caution">
    <text evidence="1">The sequence shown here is derived from an EMBL/GenBank/DDBJ whole genome shotgun (WGS) entry which is preliminary data.</text>
</comment>
<evidence type="ECO:0000313" key="1">
    <source>
        <dbReference type="EMBL" id="MBB4960695.1"/>
    </source>
</evidence>
<name>A0A7W7WR40_9ACTN</name>
<dbReference type="Gene3D" id="3.40.630.30">
    <property type="match status" value="1"/>
</dbReference>
<accession>A0A7W7WR40</accession>
<keyword evidence="2" id="KW-1185">Reference proteome</keyword>